<dbReference type="PANTHER" id="PTHR23500:SF357">
    <property type="entry name" value="IP12678P"/>
    <property type="match status" value="1"/>
</dbReference>
<comment type="similarity">
    <text evidence="2 9">Belongs to the major facilitator superfamily. Sugar transporter (TC 2.A.1.1) family.</text>
</comment>
<evidence type="ECO:0000256" key="8">
    <source>
        <dbReference type="ARBA" id="ARBA00023136"/>
    </source>
</evidence>
<dbReference type="EMBL" id="CM035417">
    <property type="protein sequence ID" value="KAH7422306.1"/>
    <property type="molecule type" value="Genomic_DNA"/>
</dbReference>
<feature type="transmembrane region" description="Helical" evidence="10">
    <location>
        <begin position="318"/>
        <end position="340"/>
    </location>
</feature>
<feature type="transmembrane region" description="Helical" evidence="10">
    <location>
        <begin position="16"/>
        <end position="37"/>
    </location>
</feature>
<evidence type="ECO:0000256" key="1">
    <source>
        <dbReference type="ARBA" id="ARBA00004141"/>
    </source>
</evidence>
<dbReference type="FunFam" id="1.20.1250.20:FF:000002">
    <property type="entry name" value="Sugar transport protein 13"/>
    <property type="match status" value="1"/>
</dbReference>
<feature type="transmembrane region" description="Helical" evidence="10">
    <location>
        <begin position="133"/>
        <end position="155"/>
    </location>
</feature>
<dbReference type="NCBIfam" id="TIGR00879">
    <property type="entry name" value="SP"/>
    <property type="match status" value="1"/>
</dbReference>
<sequence length="539" mass="58923">MTHVVQSSSTAYPAKITPYVFFTCLLAASGGGLMYGYDLVVAGGVSIMQDFLLKFYPTVYRNEQSVKHDNYCKYNDQVFQLFTSSLYIAALLASFLAGSVTHKRGHRSTMLMAGILFSTGTILGSAAENLTMLLLGRIFLGVGLGFANQAVPLYLSEVAPPSYRGGLNMLFSINIALGIFGGNLINYLASHIHPWGWRLSLAMTGLPSFAITLAGLILVDTPTFLIRQNKHEQAKRVLQKLRGHPDIAAEYADLVKATEIAEHLRAKSSIRNLFHLRNAPQLTMAIALPFFQQFSGNDAILFYGPFLFKAAGLGVKASLYSAVVTGSVAVVGTVVSVLIVDKAGRRTILLGASVVMFGCMVAVGIIFGVEIKGTVSKLSSAGSGLELAMICLFVFMYKGSWGPLAWVIPSEIFPLDIRSAAQSVVVFTNMLFKFIIAQTFLSMLCTFKFGIFFFFAGWLFVMGVFTLLFLPETKGIPLDDMVDRVWRRHWFWKSFITLPEGVDSKLSSLEINANSKLSSVEINTNSQFLSAVPKQANNV</sequence>
<comment type="caution">
    <text evidence="12">The sequence shown here is derived from an EMBL/GenBank/DDBJ whole genome shotgun (WGS) entry which is preliminary data.</text>
</comment>
<dbReference type="AlphaFoldDB" id="A0A8T2TG96"/>
<evidence type="ECO:0000313" key="12">
    <source>
        <dbReference type="EMBL" id="KAH7422307.1"/>
    </source>
</evidence>
<keyword evidence="5 10" id="KW-0812">Transmembrane</keyword>
<evidence type="ECO:0000256" key="7">
    <source>
        <dbReference type="ARBA" id="ARBA00022989"/>
    </source>
</evidence>
<dbReference type="GO" id="GO:0015293">
    <property type="term" value="F:symporter activity"/>
    <property type="evidence" value="ECO:0007669"/>
    <property type="project" value="UniProtKB-KW"/>
</dbReference>
<dbReference type="Proteomes" id="UP000825935">
    <property type="component" value="Chromosome 12"/>
</dbReference>
<keyword evidence="13" id="KW-1185">Reference proteome</keyword>
<feature type="transmembrane region" description="Helical" evidence="10">
    <location>
        <begin position="282"/>
        <end position="306"/>
    </location>
</feature>
<name>A0A8T2TG96_CERRI</name>
<comment type="subcellular location">
    <subcellularLocation>
        <location evidence="1">Membrane</location>
        <topology evidence="1">Multi-pass membrane protein</topology>
    </subcellularLocation>
</comment>
<feature type="transmembrane region" description="Helical" evidence="10">
    <location>
        <begin position="347"/>
        <end position="367"/>
    </location>
</feature>
<protein>
    <recommendedName>
        <fullName evidence="11">Major facilitator superfamily (MFS) profile domain-containing protein</fullName>
    </recommendedName>
</protein>
<feature type="transmembrane region" description="Helical" evidence="10">
    <location>
        <begin position="195"/>
        <end position="219"/>
    </location>
</feature>
<evidence type="ECO:0000256" key="4">
    <source>
        <dbReference type="ARBA" id="ARBA00022597"/>
    </source>
</evidence>
<evidence type="ECO:0000256" key="2">
    <source>
        <dbReference type="ARBA" id="ARBA00010992"/>
    </source>
</evidence>
<keyword evidence="4" id="KW-0762">Sugar transport</keyword>
<gene>
    <name evidence="12" type="ORF">KP509_12G003000</name>
</gene>
<dbReference type="EMBL" id="CM035417">
    <property type="protein sequence ID" value="KAH7422310.1"/>
    <property type="molecule type" value="Genomic_DNA"/>
</dbReference>
<dbReference type="Pfam" id="PF00083">
    <property type="entry name" value="Sugar_tr"/>
    <property type="match status" value="1"/>
</dbReference>
<feature type="transmembrane region" description="Helical" evidence="10">
    <location>
        <begin position="420"/>
        <end position="441"/>
    </location>
</feature>
<dbReference type="InterPro" id="IPR005829">
    <property type="entry name" value="Sugar_transporter_CS"/>
</dbReference>
<feature type="domain" description="Major facilitator superfamily (MFS) profile" evidence="11">
    <location>
        <begin position="24"/>
        <end position="474"/>
    </location>
</feature>
<dbReference type="InterPro" id="IPR045262">
    <property type="entry name" value="STP/PLT_plant"/>
</dbReference>
<dbReference type="PRINTS" id="PR00171">
    <property type="entry name" value="SUGRTRNSPORT"/>
</dbReference>
<dbReference type="EMBL" id="CM035417">
    <property type="protein sequence ID" value="KAH7422308.1"/>
    <property type="molecule type" value="Genomic_DNA"/>
</dbReference>
<feature type="transmembrane region" description="Helical" evidence="10">
    <location>
        <begin position="167"/>
        <end position="189"/>
    </location>
</feature>
<proteinExistence type="inferred from homology"/>
<dbReference type="PROSITE" id="PS50850">
    <property type="entry name" value="MFS"/>
    <property type="match status" value="1"/>
</dbReference>
<dbReference type="SUPFAM" id="SSF103473">
    <property type="entry name" value="MFS general substrate transporter"/>
    <property type="match status" value="1"/>
</dbReference>
<evidence type="ECO:0000256" key="3">
    <source>
        <dbReference type="ARBA" id="ARBA00022448"/>
    </source>
</evidence>
<dbReference type="InterPro" id="IPR036259">
    <property type="entry name" value="MFS_trans_sf"/>
</dbReference>
<evidence type="ECO:0000256" key="10">
    <source>
        <dbReference type="SAM" id="Phobius"/>
    </source>
</evidence>
<keyword evidence="6" id="KW-0769">Symport</keyword>
<dbReference type="Gene3D" id="1.20.1250.20">
    <property type="entry name" value="MFS general substrate transporter like domains"/>
    <property type="match status" value="1"/>
</dbReference>
<feature type="transmembrane region" description="Helical" evidence="10">
    <location>
        <begin position="78"/>
        <end position="97"/>
    </location>
</feature>
<dbReference type="PROSITE" id="PS00217">
    <property type="entry name" value="SUGAR_TRANSPORT_2"/>
    <property type="match status" value="1"/>
</dbReference>
<evidence type="ECO:0000259" key="11">
    <source>
        <dbReference type="PROSITE" id="PS50850"/>
    </source>
</evidence>
<dbReference type="InterPro" id="IPR005828">
    <property type="entry name" value="MFS_sugar_transport-like"/>
</dbReference>
<organism evidence="12 13">
    <name type="scientific">Ceratopteris richardii</name>
    <name type="common">Triangle waterfern</name>
    <dbReference type="NCBI Taxonomy" id="49495"/>
    <lineage>
        <taxon>Eukaryota</taxon>
        <taxon>Viridiplantae</taxon>
        <taxon>Streptophyta</taxon>
        <taxon>Embryophyta</taxon>
        <taxon>Tracheophyta</taxon>
        <taxon>Polypodiopsida</taxon>
        <taxon>Polypodiidae</taxon>
        <taxon>Polypodiales</taxon>
        <taxon>Pteridineae</taxon>
        <taxon>Pteridaceae</taxon>
        <taxon>Parkerioideae</taxon>
        <taxon>Ceratopteris</taxon>
    </lineage>
</organism>
<accession>A0A8T2TG96</accession>
<dbReference type="PROSITE" id="PS00216">
    <property type="entry name" value="SUGAR_TRANSPORT_1"/>
    <property type="match status" value="1"/>
</dbReference>
<dbReference type="InterPro" id="IPR020846">
    <property type="entry name" value="MFS_dom"/>
</dbReference>
<evidence type="ECO:0000313" key="13">
    <source>
        <dbReference type="Proteomes" id="UP000825935"/>
    </source>
</evidence>
<dbReference type="InterPro" id="IPR003663">
    <property type="entry name" value="Sugar/inositol_transpt"/>
</dbReference>
<keyword evidence="7 10" id="KW-1133">Transmembrane helix</keyword>
<dbReference type="EMBL" id="CM035417">
    <property type="protein sequence ID" value="KAH7422307.1"/>
    <property type="molecule type" value="Genomic_DNA"/>
</dbReference>
<evidence type="ECO:0000256" key="5">
    <source>
        <dbReference type="ARBA" id="ARBA00022692"/>
    </source>
</evidence>
<reference evidence="12" key="1">
    <citation type="submission" date="2021-08" db="EMBL/GenBank/DDBJ databases">
        <title>WGS assembly of Ceratopteris richardii.</title>
        <authorList>
            <person name="Marchant D.B."/>
            <person name="Chen G."/>
            <person name="Jenkins J."/>
            <person name="Shu S."/>
            <person name="Leebens-Mack J."/>
            <person name="Grimwood J."/>
            <person name="Schmutz J."/>
            <person name="Soltis P."/>
            <person name="Soltis D."/>
            <person name="Chen Z.-H."/>
        </authorList>
    </citation>
    <scope>NUCLEOTIDE SEQUENCE</scope>
    <source>
        <strain evidence="12">Whitten #5841</strain>
        <tissue evidence="12">Leaf</tissue>
    </source>
</reference>
<dbReference type="GO" id="GO:0015145">
    <property type="term" value="F:monosaccharide transmembrane transporter activity"/>
    <property type="evidence" value="ECO:0007669"/>
    <property type="project" value="InterPro"/>
</dbReference>
<feature type="transmembrane region" description="Helical" evidence="10">
    <location>
        <begin position="109"/>
        <end position="127"/>
    </location>
</feature>
<keyword evidence="8 10" id="KW-0472">Membrane</keyword>
<evidence type="ECO:0000256" key="9">
    <source>
        <dbReference type="RuleBase" id="RU003346"/>
    </source>
</evidence>
<dbReference type="OrthoDB" id="4142200at2759"/>
<dbReference type="CDD" id="cd17361">
    <property type="entry name" value="MFS_STP"/>
    <property type="match status" value="1"/>
</dbReference>
<dbReference type="InterPro" id="IPR044778">
    <property type="entry name" value="MFS_STP/MST-like_plant"/>
</dbReference>
<dbReference type="GO" id="GO:0016020">
    <property type="term" value="C:membrane"/>
    <property type="evidence" value="ECO:0007669"/>
    <property type="project" value="UniProtKB-SubCell"/>
</dbReference>
<keyword evidence="3 9" id="KW-0813">Transport</keyword>
<dbReference type="PANTHER" id="PTHR23500">
    <property type="entry name" value="SOLUTE CARRIER FAMILY 2, FACILITATED GLUCOSE TRANSPORTER"/>
    <property type="match status" value="1"/>
</dbReference>
<feature type="transmembrane region" description="Helical" evidence="10">
    <location>
        <begin position="447"/>
        <end position="470"/>
    </location>
</feature>
<evidence type="ECO:0000256" key="6">
    <source>
        <dbReference type="ARBA" id="ARBA00022847"/>
    </source>
</evidence>
<dbReference type="EMBL" id="CM035417">
    <property type="protein sequence ID" value="KAH7422309.1"/>
    <property type="molecule type" value="Genomic_DNA"/>
</dbReference>
<feature type="transmembrane region" description="Helical" evidence="10">
    <location>
        <begin position="387"/>
        <end position="408"/>
    </location>
</feature>